<accession>A0A0F9SX93</accession>
<sequence length="64" mass="7350">MLQHVGKQCPRCLGSMFPERDTYGTTFCCLQCGHEIEMQNGVAVAPEPPLLGYAPRRRRRMPWQ</sequence>
<gene>
    <name evidence="1" type="ORF">LCGC14_0722950</name>
</gene>
<protein>
    <submittedName>
        <fullName evidence="1">Uncharacterized protein</fullName>
    </submittedName>
</protein>
<dbReference type="AlphaFoldDB" id="A0A0F9SX93"/>
<evidence type="ECO:0000313" key="1">
    <source>
        <dbReference type="EMBL" id="KKN41481.1"/>
    </source>
</evidence>
<comment type="caution">
    <text evidence="1">The sequence shown here is derived from an EMBL/GenBank/DDBJ whole genome shotgun (WGS) entry which is preliminary data.</text>
</comment>
<organism evidence="1">
    <name type="scientific">marine sediment metagenome</name>
    <dbReference type="NCBI Taxonomy" id="412755"/>
    <lineage>
        <taxon>unclassified sequences</taxon>
        <taxon>metagenomes</taxon>
        <taxon>ecological metagenomes</taxon>
    </lineage>
</organism>
<dbReference type="EMBL" id="LAZR01001645">
    <property type="protein sequence ID" value="KKN41481.1"/>
    <property type="molecule type" value="Genomic_DNA"/>
</dbReference>
<reference evidence="1" key="1">
    <citation type="journal article" date="2015" name="Nature">
        <title>Complex archaea that bridge the gap between prokaryotes and eukaryotes.</title>
        <authorList>
            <person name="Spang A."/>
            <person name="Saw J.H."/>
            <person name="Jorgensen S.L."/>
            <person name="Zaremba-Niedzwiedzka K."/>
            <person name="Martijn J."/>
            <person name="Lind A.E."/>
            <person name="van Eijk R."/>
            <person name="Schleper C."/>
            <person name="Guy L."/>
            <person name="Ettema T.J."/>
        </authorList>
    </citation>
    <scope>NUCLEOTIDE SEQUENCE</scope>
</reference>
<name>A0A0F9SX93_9ZZZZ</name>
<proteinExistence type="predicted"/>